<protein>
    <recommendedName>
        <fullName evidence="4">Cadherin domain-containing protein</fullName>
    </recommendedName>
</protein>
<dbReference type="AlphaFoldDB" id="A0A6C2UGI2"/>
<reference evidence="2 3" key="1">
    <citation type="submission" date="2019-04" db="EMBL/GenBank/DDBJ databases">
        <authorList>
            <person name="Van Vliet M D."/>
        </authorList>
    </citation>
    <scope>NUCLEOTIDE SEQUENCE [LARGE SCALE GENOMIC DNA]</scope>
    <source>
        <strain evidence="2 3">F21</strain>
    </source>
</reference>
<evidence type="ECO:0000256" key="1">
    <source>
        <dbReference type="SAM" id="SignalP"/>
    </source>
</evidence>
<feature type="chain" id="PRO_5025625941" description="Cadherin domain-containing protein" evidence="1">
    <location>
        <begin position="24"/>
        <end position="867"/>
    </location>
</feature>
<proteinExistence type="predicted"/>
<evidence type="ECO:0008006" key="4">
    <source>
        <dbReference type="Google" id="ProtNLM"/>
    </source>
</evidence>
<gene>
    <name evidence="2" type="ORF">SCARR_00368</name>
</gene>
<organism evidence="2 3">
    <name type="scientific">Pontiella sulfatireligans</name>
    <dbReference type="NCBI Taxonomy" id="2750658"/>
    <lineage>
        <taxon>Bacteria</taxon>
        <taxon>Pseudomonadati</taxon>
        <taxon>Kiritimatiellota</taxon>
        <taxon>Kiritimatiellia</taxon>
        <taxon>Kiritimatiellales</taxon>
        <taxon>Pontiellaceae</taxon>
        <taxon>Pontiella</taxon>
    </lineage>
</organism>
<evidence type="ECO:0000313" key="2">
    <source>
        <dbReference type="EMBL" id="VGO18316.1"/>
    </source>
</evidence>
<keyword evidence="3" id="KW-1185">Reference proteome</keyword>
<evidence type="ECO:0000313" key="3">
    <source>
        <dbReference type="Proteomes" id="UP000346198"/>
    </source>
</evidence>
<dbReference type="RefSeq" id="WP_136059816.1">
    <property type="nucleotide sequence ID" value="NZ_CAAHFH010000001.1"/>
</dbReference>
<name>A0A6C2UGI2_9BACT</name>
<accession>A0A6C2UGI2</accession>
<dbReference type="EMBL" id="CAAHFH010000001">
    <property type="protein sequence ID" value="VGO18316.1"/>
    <property type="molecule type" value="Genomic_DNA"/>
</dbReference>
<keyword evidence="1" id="KW-0732">Signal</keyword>
<feature type="signal peptide" evidence="1">
    <location>
        <begin position="1"/>
        <end position="23"/>
    </location>
</feature>
<dbReference type="Proteomes" id="UP000346198">
    <property type="component" value="Unassembled WGS sequence"/>
</dbReference>
<sequence>MKKRNIYLIACMISAVASINSYAAVIVSDVASSIGVSADGVSLNGYLASLDTAPVGFTMTGGSLSATNTNAGNVIGVYSDSLDAVVNISGGTMNVVESGVGDATLTRMNDHQDSLTISGGTFNATETGDGAIYGIRMIRDGDVTISGGTFNFSQDDSSVGNIFTGGGAAAPLINLSGGLFNNLDQFDTHVSLSDSAHMIIDVLSNTSTGLTYDVNGVIQEAAGTISGTLADGNAFSFVFETLESSQISVIGDLTVDLVTPSELSMYHATGAGSTTGTVDAVHTSSTNLDVTITISDQSDANAFTVVSATPQTLTNETTELAFKFDNTVAALAFGETATGLVTIAWAETGGGASGTNFITLSATVGEKIYGTFITVDDFPVFNLTAYTNTVGGTVQRLRHTGENTTSAGQTFTIPEGSTTTVSRLSVWINSIESFDADSTHEIKLWLGEYTNDTPGAAYAFEFFDMAGKEFGKTHLTFDLTSDVTLPPGDYAFQLAWTTADATHDMTLFRTTDASDYDAGSRLNGAGAELPFAAATTAGSGLRFAIHSRSDAEWVDMGTVFPTGDDIVASMDTTNSANILMRNVSGLGIRVPGQSFALASETTLSAITIQSGADASFNGNSIHELDLWIVGLDDGLSNNVPLWVDAVVLSSETMTNGNFYKIDFSDITLPAGSYGIEVEWVYENSNHILNWKTSDGSVDEYADGYMLYQSGFGVKAPFDETANDKDLIFALHKLVAEVGFDAWIEGFGLVGDDLLPETDVEPDGLDNLMEYALGGNPTNDDAAVVSPKTYTEDDGGTDYFYHFSDQRTDDASLTFTLGATDNLVTTAPDTNDVSFVGESATANNYKTVTNRTEATPSAKFIQLKVQKD</sequence>